<protein>
    <submittedName>
        <fullName evidence="2">Uncharacterized protein</fullName>
    </submittedName>
</protein>
<feature type="region of interest" description="Disordered" evidence="1">
    <location>
        <begin position="1"/>
        <end position="48"/>
    </location>
</feature>
<dbReference type="AlphaFoldDB" id="A0A975W7W3"/>
<dbReference type="GeneID" id="80817255"/>
<dbReference type="EMBL" id="FNYY01000002">
    <property type="protein sequence ID" value="SEI92915.1"/>
    <property type="molecule type" value="Genomic_DNA"/>
</dbReference>
<sequence length="428" mass="45856">MFETLTSITDKTRSALRQAAARAPARRAGRGSGRKSEPGSALAPGCEGDPAGFSAARLAQLGRPLRDQTRELADCQALLDRGRDLARQERWEALCAEVAAADARRGATVAGTPEAELLAAGARSDLARAFESASSAGALSRGHRMFAGLQALDDIAADLAPDPGCAAVVALSHMDAGWAWYKQGWRRGRPEQHVAAFRSSFARAEAILAPYTDAAAGSPLLASTHCALLAGQPGAERQVVDRYETLIGLAPGMPGHMRAFGLHLLPCWFGSYEALDLAARRMAAVTGETWGSGGYAWVWFDALLQDPAAFAALDAGYFVEAIDDILRRHPGQHMVNLFAACLSQLLTRETGPDRSQRRLLDKMRTRLIRSDMRETHGWVWSLTDIGYATPGSAHVGGAEIGARQAWEALSTVLARELRRIQGQPSPAP</sequence>
<dbReference type="Proteomes" id="UP000182932">
    <property type="component" value="Unassembled WGS sequence"/>
</dbReference>
<reference evidence="2 3" key="1">
    <citation type="submission" date="2016-10" db="EMBL/GenBank/DDBJ databases">
        <authorList>
            <person name="Varghese N."/>
            <person name="Submissions S."/>
        </authorList>
    </citation>
    <scope>NUCLEOTIDE SEQUENCE [LARGE SCALE GENOMIC DNA]</scope>
    <source>
        <strain evidence="2 3">FF3</strain>
    </source>
</reference>
<accession>A0A975W7W3</accession>
<organism evidence="2 3">
    <name type="scientific">Marinovum algicola</name>
    <dbReference type="NCBI Taxonomy" id="42444"/>
    <lineage>
        <taxon>Bacteria</taxon>
        <taxon>Pseudomonadati</taxon>
        <taxon>Pseudomonadota</taxon>
        <taxon>Alphaproteobacteria</taxon>
        <taxon>Rhodobacterales</taxon>
        <taxon>Roseobacteraceae</taxon>
        <taxon>Marinovum</taxon>
    </lineage>
</organism>
<proteinExistence type="predicted"/>
<evidence type="ECO:0000313" key="3">
    <source>
        <dbReference type="Proteomes" id="UP000182932"/>
    </source>
</evidence>
<evidence type="ECO:0000256" key="1">
    <source>
        <dbReference type="SAM" id="MobiDB-lite"/>
    </source>
</evidence>
<gene>
    <name evidence="2" type="ORF">SAMN04487940_102398</name>
</gene>
<comment type="caution">
    <text evidence="2">The sequence shown here is derived from an EMBL/GenBank/DDBJ whole genome shotgun (WGS) entry which is preliminary data.</text>
</comment>
<keyword evidence="3" id="KW-1185">Reference proteome</keyword>
<feature type="compositionally biased region" description="Basic residues" evidence="1">
    <location>
        <begin position="24"/>
        <end position="33"/>
    </location>
</feature>
<evidence type="ECO:0000313" key="2">
    <source>
        <dbReference type="EMBL" id="SEI92915.1"/>
    </source>
</evidence>
<dbReference type="RefSeq" id="WP_074835298.1">
    <property type="nucleotide sequence ID" value="NZ_CATMKJ010000001.1"/>
</dbReference>
<name>A0A975W7W3_9RHOB</name>